<feature type="region of interest" description="Disordered" evidence="1">
    <location>
        <begin position="194"/>
        <end position="224"/>
    </location>
</feature>
<evidence type="ECO:0000313" key="4">
    <source>
        <dbReference type="Proteomes" id="UP000613740"/>
    </source>
</evidence>
<feature type="compositionally biased region" description="Low complexity" evidence="1">
    <location>
        <begin position="198"/>
        <end position="224"/>
    </location>
</feature>
<reference evidence="3" key="1">
    <citation type="journal article" date="2020" name="bioRxiv">
        <title>Comparative genomics of Chlamydomonas.</title>
        <authorList>
            <person name="Craig R.J."/>
            <person name="Hasan A.R."/>
            <person name="Ness R.W."/>
            <person name="Keightley P.D."/>
        </authorList>
    </citation>
    <scope>NUCLEOTIDE SEQUENCE</scope>
    <source>
        <strain evidence="3">CCAP 11/173</strain>
    </source>
</reference>
<dbReference type="CDD" id="cd00170">
    <property type="entry name" value="SEC14"/>
    <property type="match status" value="1"/>
</dbReference>
<dbReference type="Gene3D" id="3.40.525.10">
    <property type="entry name" value="CRAL-TRIO lipid binding domain"/>
    <property type="match status" value="1"/>
</dbReference>
<dbReference type="PANTHER" id="PTHR46277">
    <property type="entry name" value="OS03G0850700 PROTEIN"/>
    <property type="match status" value="1"/>
</dbReference>
<dbReference type="Proteomes" id="UP000613740">
    <property type="component" value="Unassembled WGS sequence"/>
</dbReference>
<sequence>MLEKHVAWRRGAGRPVEESHHGVQVNLAHKKVFLQGLDKTGRPIVLGVGSRHRKFETKEDALAFCTYALDTACAIGNSHEDWDGKLTGVFDLRNLSLKNMDLTALQVMFELLQNHYPERLGRLFLYEAPVAFYAIWRAVSPFVDPVTKTKINFVYAKNAHDDFEKVFDLHLLPTDLGGEGDYHPIEEAHKRALERVAARAGSASPSPSPSGANGTGSAAAAAPAVAPAGEGAAAAAAAGAAVGAPAPTPTTPTASVSASASDVKAPQAAAAQPVPAA</sequence>
<dbReference type="SUPFAM" id="SSF52087">
    <property type="entry name" value="CRAL/TRIO domain"/>
    <property type="match status" value="1"/>
</dbReference>
<gene>
    <name evidence="3" type="ORF">HYH02_001790</name>
</gene>
<organism evidence="3 4">
    <name type="scientific">Chlamydomonas schloesseri</name>
    <dbReference type="NCBI Taxonomy" id="2026947"/>
    <lineage>
        <taxon>Eukaryota</taxon>
        <taxon>Viridiplantae</taxon>
        <taxon>Chlorophyta</taxon>
        <taxon>core chlorophytes</taxon>
        <taxon>Chlorophyceae</taxon>
        <taxon>CS clade</taxon>
        <taxon>Chlamydomonadales</taxon>
        <taxon>Chlamydomonadaceae</taxon>
        <taxon>Chlamydomonas</taxon>
    </lineage>
</organism>
<dbReference type="EMBL" id="JAEHOD010000003">
    <property type="protein sequence ID" value="KAG2453571.1"/>
    <property type="molecule type" value="Genomic_DNA"/>
</dbReference>
<dbReference type="PROSITE" id="PS50191">
    <property type="entry name" value="CRAL_TRIO"/>
    <property type="match status" value="1"/>
</dbReference>
<evidence type="ECO:0000313" key="3">
    <source>
        <dbReference type="EMBL" id="KAG2453571.1"/>
    </source>
</evidence>
<evidence type="ECO:0000259" key="2">
    <source>
        <dbReference type="PROSITE" id="PS50191"/>
    </source>
</evidence>
<evidence type="ECO:0000256" key="1">
    <source>
        <dbReference type="SAM" id="MobiDB-lite"/>
    </source>
</evidence>
<dbReference type="Pfam" id="PF00650">
    <property type="entry name" value="CRAL_TRIO"/>
    <property type="match status" value="1"/>
</dbReference>
<dbReference type="OrthoDB" id="1434354at2759"/>
<feature type="domain" description="CRAL-TRIO" evidence="2">
    <location>
        <begin position="22"/>
        <end position="184"/>
    </location>
</feature>
<dbReference type="SMART" id="SM00516">
    <property type="entry name" value="SEC14"/>
    <property type="match status" value="1"/>
</dbReference>
<proteinExistence type="predicted"/>
<dbReference type="AlphaFoldDB" id="A0A835WVR7"/>
<dbReference type="PANTHER" id="PTHR46277:SF3">
    <property type="entry name" value="BINDING PROTEIN, PUTATIVE-RELATED"/>
    <property type="match status" value="1"/>
</dbReference>
<name>A0A835WVR7_9CHLO</name>
<keyword evidence="4" id="KW-1185">Reference proteome</keyword>
<dbReference type="InterPro" id="IPR036865">
    <property type="entry name" value="CRAL-TRIO_dom_sf"/>
</dbReference>
<feature type="region of interest" description="Disordered" evidence="1">
    <location>
        <begin position="236"/>
        <end position="277"/>
    </location>
</feature>
<comment type="caution">
    <text evidence="3">The sequence shown here is derived from an EMBL/GenBank/DDBJ whole genome shotgun (WGS) entry which is preliminary data.</text>
</comment>
<dbReference type="InterPro" id="IPR001251">
    <property type="entry name" value="CRAL-TRIO_dom"/>
</dbReference>
<accession>A0A835WVR7</accession>
<protein>
    <recommendedName>
        <fullName evidence="2">CRAL-TRIO domain-containing protein</fullName>
    </recommendedName>
</protein>